<dbReference type="SUPFAM" id="SSF52821">
    <property type="entry name" value="Rhodanese/Cell cycle control phosphatase"/>
    <property type="match status" value="1"/>
</dbReference>
<dbReference type="InterPro" id="IPR001763">
    <property type="entry name" value="Rhodanese-like_dom"/>
</dbReference>
<feature type="domain" description="Rhodanese" evidence="2">
    <location>
        <begin position="77"/>
        <end position="178"/>
    </location>
</feature>
<dbReference type="Gene3D" id="3.40.250.10">
    <property type="entry name" value="Rhodanese-like domain"/>
    <property type="match status" value="1"/>
</dbReference>
<dbReference type="CDD" id="cd00158">
    <property type="entry name" value="RHOD"/>
    <property type="match status" value="1"/>
</dbReference>
<proteinExistence type="predicted"/>
<dbReference type="AlphaFoldDB" id="A0A6A8M5P9"/>
<organism evidence="3">
    <name type="scientific">Baileyella intestinalis</name>
    <dbReference type="NCBI Taxonomy" id="2606709"/>
    <lineage>
        <taxon>Bacteria</taxon>
        <taxon>Bacillati</taxon>
        <taxon>Bacillota</taxon>
        <taxon>Clostridia</taxon>
        <taxon>Peptostreptococcales</taxon>
        <taxon>Anaerovoracaceae</taxon>
        <taxon>Baileyella</taxon>
    </lineage>
</organism>
<dbReference type="InterPro" id="IPR050229">
    <property type="entry name" value="GlpE_sulfurtransferase"/>
</dbReference>
<name>A0A6A8M5P9_9FIRM</name>
<dbReference type="PROSITE" id="PS50206">
    <property type="entry name" value="RHODANESE_3"/>
    <property type="match status" value="1"/>
</dbReference>
<dbReference type="EMBL" id="VUNB01000001">
    <property type="protein sequence ID" value="MST68153.1"/>
    <property type="molecule type" value="Genomic_DNA"/>
</dbReference>
<reference evidence="3" key="1">
    <citation type="submission" date="2019-09" db="EMBL/GenBank/DDBJ databases">
        <title>In-depth cultivation of the pig gut microbiome towards novel bacterial diversity and tailored functional studies.</title>
        <authorList>
            <person name="Wylensek D."/>
            <person name="Hitch T.C.A."/>
            <person name="Clavel T."/>
        </authorList>
    </citation>
    <scope>NUCLEOTIDE SEQUENCE</scope>
    <source>
        <strain evidence="3">RF-744-FAT-WT-3</strain>
    </source>
</reference>
<accession>A0A6A8M5P9</accession>
<feature type="signal peptide" evidence="1">
    <location>
        <begin position="1"/>
        <end position="33"/>
    </location>
</feature>
<dbReference type="InterPro" id="IPR036873">
    <property type="entry name" value="Rhodanese-like_dom_sf"/>
</dbReference>
<keyword evidence="1" id="KW-0732">Signal</keyword>
<gene>
    <name evidence="3" type="ORF">FYJ66_00810</name>
</gene>
<protein>
    <submittedName>
        <fullName evidence="3">Rhodanese-like domain-containing protein</fullName>
    </submittedName>
</protein>
<feature type="chain" id="PRO_5025363984" evidence="1">
    <location>
        <begin position="34"/>
        <end position="182"/>
    </location>
</feature>
<sequence>MSRRRTIMKRKTSILALVVAIVFTLGMFSSVFAATPRSSQDGNELKVEKATMDYMKQAEEGKYKTVSTTTVKKWVDNGDKMVIIDTMPADFYAGQHEPGAINVTFPMTQKEVTKDMQKALIKAVGKNKDKKIVVYCGFVECPRSHYAAKYLVKKGYKKVYRQAGGIGAWMDAGYETEASPAA</sequence>
<dbReference type="PANTHER" id="PTHR43031:SF1">
    <property type="entry name" value="PYRIDINE NUCLEOTIDE-DISULPHIDE OXIDOREDUCTASE"/>
    <property type="match status" value="1"/>
</dbReference>
<evidence type="ECO:0000259" key="2">
    <source>
        <dbReference type="PROSITE" id="PS50206"/>
    </source>
</evidence>
<dbReference type="SMART" id="SM00450">
    <property type="entry name" value="RHOD"/>
    <property type="match status" value="1"/>
</dbReference>
<evidence type="ECO:0000256" key="1">
    <source>
        <dbReference type="SAM" id="SignalP"/>
    </source>
</evidence>
<dbReference type="Pfam" id="PF00581">
    <property type="entry name" value="Rhodanese"/>
    <property type="match status" value="1"/>
</dbReference>
<dbReference type="PANTHER" id="PTHR43031">
    <property type="entry name" value="FAD-DEPENDENT OXIDOREDUCTASE"/>
    <property type="match status" value="1"/>
</dbReference>
<comment type="caution">
    <text evidence="3">The sequence shown here is derived from an EMBL/GenBank/DDBJ whole genome shotgun (WGS) entry which is preliminary data.</text>
</comment>
<evidence type="ECO:0000313" key="3">
    <source>
        <dbReference type="EMBL" id="MST68153.1"/>
    </source>
</evidence>